<keyword evidence="2" id="KW-0012">Acyltransferase</keyword>
<reference evidence="2 4" key="2">
    <citation type="submission" date="2017-03" db="EMBL/GenBank/DDBJ databases">
        <title>Complete sequence of Clostridium formicaceticum DSM 92.</title>
        <authorList>
            <person name="Poehlein A."/>
            <person name="Karl M."/>
            <person name="Bengelsdorf F.R."/>
            <person name="Duerre P."/>
            <person name="Daniel R."/>
        </authorList>
    </citation>
    <scope>NUCLEOTIDE SEQUENCE [LARGE SCALE GENOMIC DNA]</scope>
    <source>
        <strain evidence="2 4">DSM 92</strain>
    </source>
</reference>
<dbReference type="EMBL" id="CP017603">
    <property type="protein sequence ID" value="AOY76342.1"/>
    <property type="molecule type" value="Genomic_DNA"/>
</dbReference>
<evidence type="ECO:0000313" key="2">
    <source>
        <dbReference type="EMBL" id="ARE86733.1"/>
    </source>
</evidence>
<accession>A0AAC9RK23</accession>
<dbReference type="InterPro" id="IPR003386">
    <property type="entry name" value="LACT/PDAT_acylTrfase"/>
</dbReference>
<organism evidence="2 4">
    <name type="scientific">Clostridium formicaceticum</name>
    <dbReference type="NCBI Taxonomy" id="1497"/>
    <lineage>
        <taxon>Bacteria</taxon>
        <taxon>Bacillati</taxon>
        <taxon>Bacillota</taxon>
        <taxon>Clostridia</taxon>
        <taxon>Eubacteriales</taxon>
        <taxon>Clostridiaceae</taxon>
        <taxon>Clostridium</taxon>
    </lineage>
</organism>
<dbReference type="EMBL" id="CP020559">
    <property type="protein sequence ID" value="ARE86733.1"/>
    <property type="molecule type" value="Genomic_DNA"/>
</dbReference>
<name>A0AAC9RK23_9CLOT</name>
<sequence length="433" mass="51092">MQDSSNNPIIFIPGLMGCMGNDIIAGTGDWSFGVARWVYDPFIKQLEELNYHINENLFVCYYDWRQKNTKTVEVYLKPLLKQVKEKHPNKKIDFICHSMGGIVARTYIQNRSFQYDVDKLIMIATPNRGAIEAYYLWSTGNLIPNKKKSHFYNFLTKGYIWMILRLMNVSLGLENLETIHRTFPAIEELIPSLDYGEILCYEEGNGEWKTVPRYYMKYRNDLLDQLNADLYLLSHRVRKTYWIAGYNYSTAEYLMIDRKKLREYEESILDVVETLDGDGTVAVKSVELEEYEHCYLEASHRNIVASAYPYINKIYTNQSIDLPRRVRTVKETTLHILFTGKLNVIVKKEEKMIMCLQEGNVSTPYVHIYEKYPENYQWIILKDVPKGMYQIQVDNYEAKDMHIMVMGEGLKEIENEKEIKAHQRDYQFNFQID</sequence>
<dbReference type="Proteomes" id="UP000192478">
    <property type="component" value="Chromosome"/>
</dbReference>
<dbReference type="PANTHER" id="PTHR37946">
    <property type="entry name" value="SLL1969 PROTEIN"/>
    <property type="match status" value="1"/>
</dbReference>
<reference evidence="1 3" key="1">
    <citation type="submission" date="2016-10" db="EMBL/GenBank/DDBJ databases">
        <title>Complete Genome Sequence of Acetogen Clostridium formicoaceticum ATCC 27076.</title>
        <authorList>
            <person name="Bao T."/>
            <person name="Cheng C."/>
            <person name="Zhao J."/>
            <person name="Yang S.-T."/>
            <person name="Wang J."/>
            <person name="Wang M."/>
        </authorList>
    </citation>
    <scope>NUCLEOTIDE SEQUENCE [LARGE SCALE GENOMIC DNA]</scope>
    <source>
        <strain evidence="1 3">ATCC 27076</strain>
    </source>
</reference>
<evidence type="ECO:0000313" key="1">
    <source>
        <dbReference type="EMBL" id="AOY76342.1"/>
    </source>
</evidence>
<dbReference type="Gene3D" id="3.40.50.1820">
    <property type="entry name" value="alpha/beta hydrolase"/>
    <property type="match status" value="1"/>
</dbReference>
<dbReference type="Proteomes" id="UP000177894">
    <property type="component" value="Chromosome"/>
</dbReference>
<dbReference type="GO" id="GO:0006629">
    <property type="term" value="P:lipid metabolic process"/>
    <property type="evidence" value="ECO:0007669"/>
    <property type="project" value="InterPro"/>
</dbReference>
<dbReference type="KEGG" id="cfm:BJL90_10760"/>
<evidence type="ECO:0000313" key="4">
    <source>
        <dbReference type="Proteomes" id="UP000192478"/>
    </source>
</evidence>
<dbReference type="PANTHER" id="PTHR37946:SF1">
    <property type="entry name" value="SLL1969 PROTEIN"/>
    <property type="match status" value="1"/>
</dbReference>
<protein>
    <submittedName>
        <fullName evidence="2">Lecithin:cholesterol acyltransferase</fullName>
    </submittedName>
</protein>
<evidence type="ECO:0000313" key="3">
    <source>
        <dbReference type="Proteomes" id="UP000177894"/>
    </source>
</evidence>
<dbReference type="RefSeq" id="WP_070967707.1">
    <property type="nucleotide sequence ID" value="NZ_CP017603.1"/>
</dbReference>
<dbReference type="GO" id="GO:0008374">
    <property type="term" value="F:O-acyltransferase activity"/>
    <property type="evidence" value="ECO:0007669"/>
    <property type="project" value="InterPro"/>
</dbReference>
<dbReference type="InterPro" id="IPR029058">
    <property type="entry name" value="AB_hydrolase_fold"/>
</dbReference>
<dbReference type="AlphaFoldDB" id="A0AAC9RK23"/>
<keyword evidence="2" id="KW-0808">Transferase</keyword>
<keyword evidence="3" id="KW-1185">Reference proteome</keyword>
<gene>
    <name evidence="1" type="ORF">BJL90_10760</name>
    <name evidence="2" type="ORF">CLFO_10600</name>
</gene>
<dbReference type="SUPFAM" id="SSF53474">
    <property type="entry name" value="alpha/beta-Hydrolases"/>
    <property type="match status" value="1"/>
</dbReference>
<proteinExistence type="predicted"/>
<dbReference type="Pfam" id="PF02450">
    <property type="entry name" value="LCAT"/>
    <property type="match status" value="1"/>
</dbReference>